<evidence type="ECO:0000313" key="1">
    <source>
        <dbReference type="EMBL" id="POP51518.1"/>
    </source>
</evidence>
<dbReference type="EMBL" id="PQGG01000038">
    <property type="protein sequence ID" value="POP51518.1"/>
    <property type="molecule type" value="Genomic_DNA"/>
</dbReference>
<name>A0A2S4HC31_9GAMM</name>
<protein>
    <submittedName>
        <fullName evidence="1">Uncharacterized protein</fullName>
    </submittedName>
</protein>
<proteinExistence type="predicted"/>
<dbReference type="AlphaFoldDB" id="A0A2S4HC31"/>
<sequence>MLPSVDHGNGHVYMDEKNPDGDAFLRSGGSIVTPRITGPGCSDGSCVVPNSGTGWSPAASFGDAYNRDTRYRGDRNLNIAINTFKVGALAVGGWAAVTGKTALNVALLGQEIVSDYGGELLTVWIILLISIASQNLV</sequence>
<dbReference type="Proteomes" id="UP000237222">
    <property type="component" value="Unassembled WGS sequence"/>
</dbReference>
<evidence type="ECO:0000313" key="2">
    <source>
        <dbReference type="Proteomes" id="UP000237222"/>
    </source>
</evidence>
<organism evidence="1 2">
    <name type="scientific">Zhongshania marina</name>
    <dbReference type="NCBI Taxonomy" id="2304603"/>
    <lineage>
        <taxon>Bacteria</taxon>
        <taxon>Pseudomonadati</taxon>
        <taxon>Pseudomonadota</taxon>
        <taxon>Gammaproteobacteria</taxon>
        <taxon>Cellvibrionales</taxon>
        <taxon>Spongiibacteraceae</taxon>
        <taxon>Zhongshania</taxon>
    </lineage>
</organism>
<comment type="caution">
    <text evidence="1">The sequence shown here is derived from an EMBL/GenBank/DDBJ whole genome shotgun (WGS) entry which is preliminary data.</text>
</comment>
<gene>
    <name evidence="1" type="ORF">C0068_16400</name>
</gene>
<reference evidence="1 2" key="1">
    <citation type="submission" date="2018-01" db="EMBL/GenBank/DDBJ databases">
        <authorList>
            <person name="Yu X.-D."/>
        </authorList>
    </citation>
    <scope>NUCLEOTIDE SEQUENCE [LARGE SCALE GENOMIC DNA]</scope>
    <source>
        <strain evidence="1 2">ZX-21</strain>
    </source>
</reference>
<accession>A0A2S4HC31</accession>